<keyword evidence="1" id="KW-0472">Membrane</keyword>
<reference evidence="2" key="1">
    <citation type="submission" date="2021-01" db="EMBL/GenBank/DDBJ databases">
        <title>Genome public.</title>
        <authorList>
            <person name="Liu C."/>
            <person name="Sun Q."/>
        </authorList>
    </citation>
    <scope>NUCLEOTIDE SEQUENCE</scope>
    <source>
        <strain evidence="2">M6</strain>
    </source>
</reference>
<evidence type="ECO:0000313" key="2">
    <source>
        <dbReference type="EMBL" id="MBK6089335.1"/>
    </source>
</evidence>
<feature type="transmembrane region" description="Helical" evidence="1">
    <location>
        <begin position="6"/>
        <end position="25"/>
    </location>
</feature>
<dbReference type="RefSeq" id="WP_201428080.1">
    <property type="nucleotide sequence ID" value="NZ_JAEQMG010000125.1"/>
</dbReference>
<dbReference type="Pfam" id="PF07009">
    <property type="entry name" value="NusG_II"/>
    <property type="match status" value="1"/>
</dbReference>
<name>A0A934WT12_9FIRM</name>
<gene>
    <name evidence="2" type="ORF">JKK62_11905</name>
</gene>
<dbReference type="Proteomes" id="UP000633365">
    <property type="component" value="Unassembled WGS sequence"/>
</dbReference>
<proteinExistence type="predicted"/>
<comment type="caution">
    <text evidence="2">The sequence shown here is derived from an EMBL/GenBank/DDBJ whole genome shotgun (WGS) entry which is preliminary data.</text>
</comment>
<accession>A0A934WT12</accession>
<evidence type="ECO:0000313" key="3">
    <source>
        <dbReference type="Proteomes" id="UP000633365"/>
    </source>
</evidence>
<keyword evidence="3" id="KW-1185">Reference proteome</keyword>
<keyword evidence="1" id="KW-1133">Transmembrane helix</keyword>
<dbReference type="AlphaFoldDB" id="A0A934WT12"/>
<organism evidence="2 3">
    <name type="scientific">Ruminococcus difficilis</name>
    <dbReference type="NCBI Taxonomy" id="2763069"/>
    <lineage>
        <taxon>Bacteria</taxon>
        <taxon>Bacillati</taxon>
        <taxon>Bacillota</taxon>
        <taxon>Clostridia</taxon>
        <taxon>Eubacteriales</taxon>
        <taxon>Oscillospiraceae</taxon>
        <taxon>Ruminococcus</taxon>
    </lineage>
</organism>
<dbReference type="InterPro" id="IPR038690">
    <property type="entry name" value="NusG_2_sf"/>
</dbReference>
<dbReference type="Gene3D" id="2.60.320.10">
    <property type="entry name" value="N-utilization substance G protein NusG, insert domain"/>
    <property type="match status" value="1"/>
</dbReference>
<protein>
    <submittedName>
        <fullName evidence="2">NusG domain II-containing protein</fullName>
    </submittedName>
</protein>
<keyword evidence="1" id="KW-0812">Transmembrane</keyword>
<evidence type="ECO:0000256" key="1">
    <source>
        <dbReference type="SAM" id="Phobius"/>
    </source>
</evidence>
<dbReference type="EMBL" id="JAEQMG010000125">
    <property type="protein sequence ID" value="MBK6089335.1"/>
    <property type="molecule type" value="Genomic_DNA"/>
</dbReference>
<sequence>MKHKPILITICVIFIIGIIGSVWVLNAPKKSFVRVVSDGKTVYTADLGVTADTSFDVEYQGHVNTVEIRDHQIRVKSADCPDQTCVKMGYLHSAAMPVVCLPHKLVIEFTETADGVDAVTR</sequence>